<feature type="transmembrane region" description="Helical" evidence="1">
    <location>
        <begin position="38"/>
        <end position="62"/>
    </location>
</feature>
<dbReference type="STRING" id="448385.sce4064"/>
<dbReference type="Proteomes" id="UP000002139">
    <property type="component" value="Chromosome"/>
</dbReference>
<gene>
    <name evidence="2" type="ordered locus">sce4064</name>
</gene>
<keyword evidence="1" id="KW-0812">Transmembrane</keyword>
<dbReference type="KEGG" id="scl:sce4064"/>
<dbReference type="AlphaFoldDB" id="A9EVI5"/>
<evidence type="ECO:0000256" key="1">
    <source>
        <dbReference type="SAM" id="Phobius"/>
    </source>
</evidence>
<name>A9EVI5_SORC5</name>
<keyword evidence="1" id="KW-0472">Membrane</keyword>
<protein>
    <submittedName>
        <fullName evidence="2">Uncharacterized protein</fullName>
    </submittedName>
</protein>
<organism evidence="2 3">
    <name type="scientific">Sorangium cellulosum (strain So ce56)</name>
    <name type="common">Polyangium cellulosum (strain So ce56)</name>
    <dbReference type="NCBI Taxonomy" id="448385"/>
    <lineage>
        <taxon>Bacteria</taxon>
        <taxon>Pseudomonadati</taxon>
        <taxon>Myxococcota</taxon>
        <taxon>Polyangia</taxon>
        <taxon>Polyangiales</taxon>
        <taxon>Polyangiaceae</taxon>
        <taxon>Sorangium</taxon>
    </lineage>
</organism>
<evidence type="ECO:0000313" key="3">
    <source>
        <dbReference type="Proteomes" id="UP000002139"/>
    </source>
</evidence>
<dbReference type="EMBL" id="AM746676">
    <property type="protein sequence ID" value="CAN94227.1"/>
    <property type="molecule type" value="Genomic_DNA"/>
</dbReference>
<keyword evidence="1" id="KW-1133">Transmembrane helix</keyword>
<evidence type="ECO:0000313" key="2">
    <source>
        <dbReference type="EMBL" id="CAN94227.1"/>
    </source>
</evidence>
<reference evidence="2 3" key="1">
    <citation type="journal article" date="2007" name="Nat. Biotechnol.">
        <title>Complete genome sequence of the myxobacterium Sorangium cellulosum.</title>
        <authorList>
            <person name="Schneiker S."/>
            <person name="Perlova O."/>
            <person name="Kaiser O."/>
            <person name="Gerth K."/>
            <person name="Alici A."/>
            <person name="Altmeyer M.O."/>
            <person name="Bartels D."/>
            <person name="Bekel T."/>
            <person name="Beyer S."/>
            <person name="Bode E."/>
            <person name="Bode H.B."/>
            <person name="Bolten C.J."/>
            <person name="Choudhuri J.V."/>
            <person name="Doss S."/>
            <person name="Elnakady Y.A."/>
            <person name="Frank B."/>
            <person name="Gaigalat L."/>
            <person name="Goesmann A."/>
            <person name="Groeger C."/>
            <person name="Gross F."/>
            <person name="Jelsbak L."/>
            <person name="Jelsbak L."/>
            <person name="Kalinowski J."/>
            <person name="Kegler C."/>
            <person name="Knauber T."/>
            <person name="Konietzny S."/>
            <person name="Kopp M."/>
            <person name="Krause L."/>
            <person name="Krug D."/>
            <person name="Linke B."/>
            <person name="Mahmud T."/>
            <person name="Martinez-Arias R."/>
            <person name="McHardy A.C."/>
            <person name="Merai M."/>
            <person name="Meyer F."/>
            <person name="Mormann S."/>
            <person name="Munoz-Dorado J."/>
            <person name="Perez J."/>
            <person name="Pradella S."/>
            <person name="Rachid S."/>
            <person name="Raddatz G."/>
            <person name="Rosenau F."/>
            <person name="Rueckert C."/>
            <person name="Sasse F."/>
            <person name="Scharfe M."/>
            <person name="Schuster S.C."/>
            <person name="Suen G."/>
            <person name="Treuner-Lange A."/>
            <person name="Velicer G.J."/>
            <person name="Vorholter F.-J."/>
            <person name="Weissman K.J."/>
            <person name="Welch R.D."/>
            <person name="Wenzel S.C."/>
            <person name="Whitworth D.E."/>
            <person name="Wilhelm S."/>
            <person name="Wittmann C."/>
            <person name="Bloecker H."/>
            <person name="Puehler A."/>
            <person name="Mueller R."/>
        </authorList>
    </citation>
    <scope>NUCLEOTIDE SEQUENCE [LARGE SCALE GENOMIC DNA]</scope>
    <source>
        <strain evidence="3">So ce56</strain>
    </source>
</reference>
<accession>A9EVI5</accession>
<sequence>METAPSFGLHAYSRSRGALSTSARPGTPRASLCRCAPAALASGSAVGLVLVALDIVAALGWIRAGALADRRRLDRDVALDLGALVGRGAAQHGALDLGGVQPRGALTLRRDDSIA</sequence>
<proteinExistence type="predicted"/>
<keyword evidence="3" id="KW-1185">Reference proteome</keyword>
<dbReference type="HOGENOM" id="CLU_2107411_0_0_7"/>